<dbReference type="GeneID" id="107273487"/>
<gene>
    <name evidence="5" type="primary">LOC107273487</name>
</gene>
<dbReference type="RefSeq" id="XP_015607231.1">
    <property type="nucleotide sequence ID" value="XM_015751745.2"/>
</dbReference>
<keyword evidence="1 2" id="KW-0175">Coiled coil</keyword>
<organism evidence="4 5">
    <name type="scientific">Cephus cinctus</name>
    <name type="common">Wheat stem sawfly</name>
    <dbReference type="NCBI Taxonomy" id="211228"/>
    <lineage>
        <taxon>Eukaryota</taxon>
        <taxon>Metazoa</taxon>
        <taxon>Ecdysozoa</taxon>
        <taxon>Arthropoda</taxon>
        <taxon>Hexapoda</taxon>
        <taxon>Insecta</taxon>
        <taxon>Pterygota</taxon>
        <taxon>Neoptera</taxon>
        <taxon>Endopterygota</taxon>
        <taxon>Hymenoptera</taxon>
        <taxon>Cephoidea</taxon>
        <taxon>Cephidae</taxon>
        <taxon>Cephus</taxon>
    </lineage>
</organism>
<evidence type="ECO:0000256" key="3">
    <source>
        <dbReference type="SAM" id="MobiDB-lite"/>
    </source>
</evidence>
<feature type="region of interest" description="Disordered" evidence="3">
    <location>
        <begin position="604"/>
        <end position="623"/>
    </location>
</feature>
<protein>
    <submittedName>
        <fullName evidence="5">Coiled-coil domain-containing protein 102A isoform X1</fullName>
    </submittedName>
</protein>
<name>A0AAJ7FTA7_CEPCN</name>
<dbReference type="PANTHER" id="PTHR46292:SF1">
    <property type="entry name" value="COILED-COIL DOMAIN-CONTAINING PROTEIN 102A"/>
    <property type="match status" value="1"/>
</dbReference>
<feature type="compositionally biased region" description="Acidic residues" evidence="3">
    <location>
        <begin position="583"/>
        <end position="593"/>
    </location>
</feature>
<dbReference type="AlphaFoldDB" id="A0AAJ7FTA7"/>
<feature type="region of interest" description="Disordered" evidence="3">
    <location>
        <begin position="1"/>
        <end position="34"/>
    </location>
</feature>
<reference evidence="5" key="1">
    <citation type="submission" date="2025-08" db="UniProtKB">
        <authorList>
            <consortium name="RefSeq"/>
        </authorList>
    </citation>
    <scope>IDENTIFICATION</scope>
</reference>
<feature type="region of interest" description="Disordered" evidence="3">
    <location>
        <begin position="529"/>
        <end position="594"/>
    </location>
</feature>
<feature type="coiled-coil region" evidence="2">
    <location>
        <begin position="268"/>
        <end position="411"/>
    </location>
</feature>
<feature type="compositionally biased region" description="Polar residues" evidence="3">
    <location>
        <begin position="610"/>
        <end position="623"/>
    </location>
</feature>
<feature type="compositionally biased region" description="Low complexity" evidence="3">
    <location>
        <begin position="564"/>
        <end position="582"/>
    </location>
</feature>
<sequence length="639" mass="73711">MAQSTAGGTSSRRHTREHDVSSSSTATRYMDSEWETKEALRQRELEEARARAAQMEKTMRWWSDCTANWREKWSKVRNERNKAREEAKVLKTKLEIATKDANTFKHDSQELELQNEQLKREMEKIHTILLKHAGQFDRQIITILESDPRLRDALGVDELLEVYNNAEHNEKSVLPSAHQESVPPHTLYDGGNLKVESRDTGHDRDIEEYVLQGAVPKHAVELYKEGSLGSLDTDIAKLVVDTVTMQDSVDVRQSSVDIANEDVLVQKMSVLRLKLDEATETISTQKEEKSFLRRSMEKLKVEVIELRERCDQLQQSKAETTKELLELKDRFQKELNAAQADLMDETSNREGMDRRLSDLRTELEKLQAENAAEWGKRERLETEKISLERENKQLRNELRDLQERVETRRVRPVSTTDTESALVQQELLERNKELLELKHVHAKLKKILAEKTTELSHASRRSEQYESEVRRLRARVEELKKELASAQDEVDVATSNVRKLQRANEDLLEQLQSANVRLEHFRNRIQRTTCATDSSRSSYHSENNDLNGKEYNNGSGNDDDDNDYNVGNENENDNDASSTSADDNTEELDEDYDYTAVADRKIKKRKQRVETAQQPNSSVDSTNAEISCGISEKFVIEDL</sequence>
<feature type="coiled-coil region" evidence="2">
    <location>
        <begin position="38"/>
        <end position="128"/>
    </location>
</feature>
<evidence type="ECO:0000313" key="4">
    <source>
        <dbReference type="Proteomes" id="UP000694920"/>
    </source>
</evidence>
<feature type="compositionally biased region" description="Polar residues" evidence="3">
    <location>
        <begin position="1"/>
        <end position="10"/>
    </location>
</feature>
<feature type="region of interest" description="Disordered" evidence="3">
    <location>
        <begin position="172"/>
        <end position="193"/>
    </location>
</feature>
<dbReference type="KEGG" id="ccin:107273487"/>
<keyword evidence="4" id="KW-1185">Reference proteome</keyword>
<dbReference type="Proteomes" id="UP000694920">
    <property type="component" value="Unplaced"/>
</dbReference>
<feature type="coiled-coil region" evidence="2">
    <location>
        <begin position="448"/>
        <end position="524"/>
    </location>
</feature>
<feature type="compositionally biased region" description="Polar residues" evidence="3">
    <location>
        <begin position="529"/>
        <end position="546"/>
    </location>
</feature>
<accession>A0AAJ7FTA7</accession>
<evidence type="ECO:0000256" key="1">
    <source>
        <dbReference type="ARBA" id="ARBA00023054"/>
    </source>
</evidence>
<dbReference type="PANTHER" id="PTHR46292">
    <property type="entry name" value="COILED-COIL DOMAIN-CONTAINING PROTEIN 102A"/>
    <property type="match status" value="1"/>
</dbReference>
<proteinExistence type="predicted"/>
<evidence type="ECO:0000256" key="2">
    <source>
        <dbReference type="SAM" id="Coils"/>
    </source>
</evidence>
<evidence type="ECO:0000313" key="5">
    <source>
        <dbReference type="RefSeq" id="XP_015607231.1"/>
    </source>
</evidence>